<keyword evidence="3" id="KW-1185">Reference proteome</keyword>
<keyword evidence="1" id="KW-0812">Transmembrane</keyword>
<evidence type="ECO:0000313" key="3">
    <source>
        <dbReference type="Proteomes" id="UP000636956"/>
    </source>
</evidence>
<dbReference type="AlphaFoldDB" id="A0A917PM90"/>
<feature type="transmembrane region" description="Helical" evidence="1">
    <location>
        <begin position="29"/>
        <end position="57"/>
    </location>
</feature>
<reference evidence="2" key="1">
    <citation type="journal article" date="2014" name="Int. J. Syst. Evol. Microbiol.">
        <title>Complete genome sequence of Corynebacterium casei LMG S-19264T (=DSM 44701T), isolated from a smear-ripened cheese.</title>
        <authorList>
            <consortium name="US DOE Joint Genome Institute (JGI-PGF)"/>
            <person name="Walter F."/>
            <person name="Albersmeier A."/>
            <person name="Kalinowski J."/>
            <person name="Ruckert C."/>
        </authorList>
    </citation>
    <scope>NUCLEOTIDE SEQUENCE</scope>
    <source>
        <strain evidence="2">CGMCC 1.8984</strain>
    </source>
</reference>
<dbReference type="Proteomes" id="UP000636956">
    <property type="component" value="Unassembled WGS sequence"/>
</dbReference>
<comment type="caution">
    <text evidence="2">The sequence shown here is derived from an EMBL/GenBank/DDBJ whole genome shotgun (WGS) entry which is preliminary data.</text>
</comment>
<keyword evidence="1" id="KW-0472">Membrane</keyword>
<keyword evidence="1" id="KW-1133">Transmembrane helix</keyword>
<dbReference type="EMBL" id="BMMD01000013">
    <property type="protein sequence ID" value="GGJ84797.1"/>
    <property type="molecule type" value="Genomic_DNA"/>
</dbReference>
<proteinExistence type="predicted"/>
<sequence length="75" mass="8204">MSADAVPYPVTDEVIAAQWPGDYLWVYPAMVLMLLFVAIGIVWLTVIAAGVLLALAFRRADRSRLPARTETPDAS</sequence>
<protein>
    <submittedName>
        <fullName evidence="2">Uncharacterized protein</fullName>
    </submittedName>
</protein>
<name>A0A917PM90_9MICO</name>
<accession>A0A917PM90</accession>
<reference evidence="2" key="2">
    <citation type="submission" date="2020-09" db="EMBL/GenBank/DDBJ databases">
        <authorList>
            <person name="Sun Q."/>
            <person name="Zhou Y."/>
        </authorList>
    </citation>
    <scope>NUCLEOTIDE SEQUENCE</scope>
    <source>
        <strain evidence="2">CGMCC 1.8984</strain>
    </source>
</reference>
<evidence type="ECO:0000256" key="1">
    <source>
        <dbReference type="SAM" id="Phobius"/>
    </source>
</evidence>
<evidence type="ECO:0000313" key="2">
    <source>
        <dbReference type="EMBL" id="GGJ84797.1"/>
    </source>
</evidence>
<dbReference type="RefSeq" id="WP_188743661.1">
    <property type="nucleotide sequence ID" value="NZ_BAABFW010000023.1"/>
</dbReference>
<gene>
    <name evidence="2" type="ORF">GCM10011372_23890</name>
</gene>
<organism evidence="2 3">
    <name type="scientific">Agromyces bauzanensis</name>
    <dbReference type="NCBI Taxonomy" id="1308924"/>
    <lineage>
        <taxon>Bacteria</taxon>
        <taxon>Bacillati</taxon>
        <taxon>Actinomycetota</taxon>
        <taxon>Actinomycetes</taxon>
        <taxon>Micrococcales</taxon>
        <taxon>Microbacteriaceae</taxon>
        <taxon>Agromyces</taxon>
    </lineage>
</organism>